<dbReference type="InParanoid" id="A0A165KZU4"/>
<dbReference type="SMART" id="SM00066">
    <property type="entry name" value="GAL4"/>
    <property type="match status" value="1"/>
</dbReference>
<keyword evidence="7" id="KW-0539">Nucleus</keyword>
<dbReference type="CDD" id="cd00067">
    <property type="entry name" value="GAL4"/>
    <property type="match status" value="1"/>
</dbReference>
<proteinExistence type="predicted"/>
<dbReference type="GO" id="GO:0000981">
    <property type="term" value="F:DNA-binding transcription factor activity, RNA polymerase II-specific"/>
    <property type="evidence" value="ECO:0007669"/>
    <property type="project" value="InterPro"/>
</dbReference>
<evidence type="ECO:0000313" key="10">
    <source>
        <dbReference type="EMBL" id="KZV97142.1"/>
    </source>
</evidence>
<keyword evidence="3" id="KW-0862">Zinc</keyword>
<dbReference type="PANTHER" id="PTHR31313:SF81">
    <property type="entry name" value="TY1 ENHANCER ACTIVATOR"/>
    <property type="match status" value="1"/>
</dbReference>
<keyword evidence="6" id="KW-0804">Transcription</keyword>
<feature type="region of interest" description="Disordered" evidence="8">
    <location>
        <begin position="88"/>
        <end position="108"/>
    </location>
</feature>
<evidence type="ECO:0000256" key="7">
    <source>
        <dbReference type="ARBA" id="ARBA00023242"/>
    </source>
</evidence>
<dbReference type="GO" id="GO:0003677">
    <property type="term" value="F:DNA binding"/>
    <property type="evidence" value="ECO:0007669"/>
    <property type="project" value="UniProtKB-KW"/>
</dbReference>
<evidence type="ECO:0000256" key="4">
    <source>
        <dbReference type="ARBA" id="ARBA00023015"/>
    </source>
</evidence>
<dbReference type="InterPro" id="IPR036864">
    <property type="entry name" value="Zn2-C6_fun-type_DNA-bd_sf"/>
</dbReference>
<keyword evidence="5" id="KW-0238">DNA-binding</keyword>
<evidence type="ECO:0000313" key="11">
    <source>
        <dbReference type="Proteomes" id="UP000077266"/>
    </source>
</evidence>
<evidence type="ECO:0000256" key="1">
    <source>
        <dbReference type="ARBA" id="ARBA00004123"/>
    </source>
</evidence>
<dbReference type="PANTHER" id="PTHR31313">
    <property type="entry name" value="TY1 ENHANCER ACTIVATOR"/>
    <property type="match status" value="1"/>
</dbReference>
<dbReference type="GO" id="GO:0005634">
    <property type="term" value="C:nucleus"/>
    <property type="evidence" value="ECO:0007669"/>
    <property type="project" value="UniProtKB-SubCell"/>
</dbReference>
<evidence type="ECO:0000256" key="5">
    <source>
        <dbReference type="ARBA" id="ARBA00023125"/>
    </source>
</evidence>
<dbReference type="GO" id="GO:0008270">
    <property type="term" value="F:zinc ion binding"/>
    <property type="evidence" value="ECO:0007669"/>
    <property type="project" value="InterPro"/>
</dbReference>
<evidence type="ECO:0000256" key="8">
    <source>
        <dbReference type="SAM" id="MobiDB-lite"/>
    </source>
</evidence>
<keyword evidence="4" id="KW-0805">Transcription regulation</keyword>
<dbReference type="EMBL" id="KV425934">
    <property type="protein sequence ID" value="KZV97142.1"/>
    <property type="molecule type" value="Genomic_DNA"/>
</dbReference>
<dbReference type="InterPro" id="IPR051615">
    <property type="entry name" value="Transcr_Regulatory_Elem"/>
</dbReference>
<keyword evidence="2" id="KW-0479">Metal-binding</keyword>
<organism evidence="10 11">
    <name type="scientific">Exidia glandulosa HHB12029</name>
    <dbReference type="NCBI Taxonomy" id="1314781"/>
    <lineage>
        <taxon>Eukaryota</taxon>
        <taxon>Fungi</taxon>
        <taxon>Dikarya</taxon>
        <taxon>Basidiomycota</taxon>
        <taxon>Agaricomycotina</taxon>
        <taxon>Agaricomycetes</taxon>
        <taxon>Auriculariales</taxon>
        <taxon>Exidiaceae</taxon>
        <taxon>Exidia</taxon>
    </lineage>
</organism>
<reference evidence="10 11" key="1">
    <citation type="journal article" date="2016" name="Mol. Biol. Evol.">
        <title>Comparative Genomics of Early-Diverging Mushroom-Forming Fungi Provides Insights into the Origins of Lignocellulose Decay Capabilities.</title>
        <authorList>
            <person name="Nagy L.G."/>
            <person name="Riley R."/>
            <person name="Tritt A."/>
            <person name="Adam C."/>
            <person name="Daum C."/>
            <person name="Floudas D."/>
            <person name="Sun H."/>
            <person name="Yadav J.S."/>
            <person name="Pangilinan J."/>
            <person name="Larsson K.H."/>
            <person name="Matsuura K."/>
            <person name="Barry K."/>
            <person name="Labutti K."/>
            <person name="Kuo R."/>
            <person name="Ohm R.A."/>
            <person name="Bhattacharya S.S."/>
            <person name="Shirouzu T."/>
            <person name="Yoshinaga Y."/>
            <person name="Martin F.M."/>
            <person name="Grigoriev I.V."/>
            <person name="Hibbett D.S."/>
        </authorList>
    </citation>
    <scope>NUCLEOTIDE SEQUENCE [LARGE SCALE GENOMIC DNA]</scope>
    <source>
        <strain evidence="10 11">HHB12029</strain>
    </source>
</reference>
<feature type="compositionally biased region" description="Polar residues" evidence="8">
    <location>
        <begin position="1"/>
        <end position="15"/>
    </location>
</feature>
<dbReference type="Pfam" id="PF00172">
    <property type="entry name" value="Zn_clus"/>
    <property type="match status" value="1"/>
</dbReference>
<dbReference type="Proteomes" id="UP000077266">
    <property type="component" value="Unassembled WGS sequence"/>
</dbReference>
<feature type="region of interest" description="Disordered" evidence="8">
    <location>
        <begin position="1"/>
        <end position="22"/>
    </location>
</feature>
<dbReference type="SUPFAM" id="SSF57701">
    <property type="entry name" value="Zn2/Cys6 DNA-binding domain"/>
    <property type="match status" value="1"/>
</dbReference>
<dbReference type="STRING" id="1314781.A0A165KZU4"/>
<feature type="domain" description="Zn(2)-C6 fungal-type" evidence="9">
    <location>
        <begin position="24"/>
        <end position="53"/>
    </location>
</feature>
<dbReference type="OrthoDB" id="4151048at2759"/>
<keyword evidence="11" id="KW-1185">Reference proteome</keyword>
<name>A0A165KZU4_EXIGL</name>
<evidence type="ECO:0000259" key="9">
    <source>
        <dbReference type="PROSITE" id="PS50048"/>
    </source>
</evidence>
<accession>A0A165KZU4</accession>
<feature type="compositionally biased region" description="Polar residues" evidence="8">
    <location>
        <begin position="88"/>
        <end position="102"/>
    </location>
</feature>
<dbReference type="PROSITE" id="PS00463">
    <property type="entry name" value="ZN2_CY6_FUNGAL_1"/>
    <property type="match status" value="1"/>
</dbReference>
<dbReference type="Gene3D" id="4.10.240.10">
    <property type="entry name" value="Zn(2)-C6 fungal-type DNA-binding domain"/>
    <property type="match status" value="1"/>
</dbReference>
<gene>
    <name evidence="10" type="ORF">EXIGLDRAFT_704179</name>
</gene>
<sequence length="207" mass="22659">MSTINSAVADSSSSGARRKNGKHSCDQCKVRKCKCDEAVPCGKCTQCGSPCTYLGEDKRKKRPAAAEKLQQCAAKILRLKRKVVTLGGINTPSEPASPTSPVHASLGERPPVEPQGHDPHVANVCNMATNPVCPGCVNTPLSCQWWNFDFVAMMTLAETNTLLLKRLTEVLQLFDKLVEDPYWIPTGSCECSFCCYTSTSRYDLKVR</sequence>
<dbReference type="AlphaFoldDB" id="A0A165KZU4"/>
<protein>
    <recommendedName>
        <fullName evidence="9">Zn(2)-C6 fungal-type domain-containing protein</fullName>
    </recommendedName>
</protein>
<evidence type="ECO:0000256" key="3">
    <source>
        <dbReference type="ARBA" id="ARBA00022833"/>
    </source>
</evidence>
<evidence type="ECO:0000256" key="6">
    <source>
        <dbReference type="ARBA" id="ARBA00023163"/>
    </source>
</evidence>
<dbReference type="PROSITE" id="PS50048">
    <property type="entry name" value="ZN2_CY6_FUNGAL_2"/>
    <property type="match status" value="1"/>
</dbReference>
<evidence type="ECO:0000256" key="2">
    <source>
        <dbReference type="ARBA" id="ARBA00022723"/>
    </source>
</evidence>
<comment type="subcellular location">
    <subcellularLocation>
        <location evidence="1">Nucleus</location>
    </subcellularLocation>
</comment>
<dbReference type="InterPro" id="IPR001138">
    <property type="entry name" value="Zn2Cys6_DnaBD"/>
</dbReference>